<keyword evidence="8" id="KW-0819">tRNA processing</keyword>
<dbReference type="PANTHER" id="PTHR11207">
    <property type="entry name" value="RIBONUCLEASE III"/>
    <property type="match status" value="1"/>
</dbReference>
<gene>
    <name evidence="8" type="primary">rnc</name>
    <name evidence="11" type="ORF">E9232_003736</name>
</gene>
<dbReference type="HAMAP" id="MF_00104">
    <property type="entry name" value="RNase_III"/>
    <property type="match status" value="1"/>
</dbReference>
<feature type="binding site" evidence="8">
    <location>
        <position position="148"/>
    </location>
    <ligand>
        <name>Mg(2+)</name>
        <dbReference type="ChEBI" id="CHEBI:18420"/>
    </ligand>
</feature>
<dbReference type="InterPro" id="IPR036389">
    <property type="entry name" value="RNase_III_sf"/>
</dbReference>
<evidence type="ECO:0000313" key="11">
    <source>
        <dbReference type="EMBL" id="MDR6291210.1"/>
    </source>
</evidence>
<evidence type="ECO:0000256" key="1">
    <source>
        <dbReference type="ARBA" id="ARBA00000109"/>
    </source>
</evidence>
<keyword evidence="8" id="KW-0479">Metal-binding</keyword>
<keyword evidence="8" id="KW-0699">rRNA-binding</keyword>
<reference evidence="11 12" key="1">
    <citation type="submission" date="2023-07" db="EMBL/GenBank/DDBJ databases">
        <title>Sorghum-associated microbial communities from plants grown in Nebraska, USA.</title>
        <authorList>
            <person name="Schachtman D."/>
        </authorList>
    </citation>
    <scope>NUCLEOTIDE SEQUENCE [LARGE SCALE GENOMIC DNA]</scope>
    <source>
        <strain evidence="11 12">584</strain>
    </source>
</reference>
<evidence type="ECO:0000259" key="9">
    <source>
        <dbReference type="PROSITE" id="PS50137"/>
    </source>
</evidence>
<comment type="function">
    <text evidence="8">Digests double-stranded RNA. Involved in the processing of primary rRNA transcript to yield the immediate precursors to the large and small rRNAs (23S and 16S). Processes some mRNAs, and tRNAs when they are encoded in the rRNA operon. Processes pre-crRNA and tracrRNA of type II CRISPR loci if present in the organism.</text>
</comment>
<name>A0ABU1JUH0_9PROT</name>
<dbReference type="PANTHER" id="PTHR11207:SF0">
    <property type="entry name" value="RIBONUCLEASE 3"/>
    <property type="match status" value="1"/>
</dbReference>
<keyword evidence="4 8" id="KW-0540">Nuclease</keyword>
<dbReference type="InterPro" id="IPR014720">
    <property type="entry name" value="dsRBD_dom"/>
</dbReference>
<keyword evidence="5 8" id="KW-0255">Endonuclease</keyword>
<dbReference type="NCBIfam" id="TIGR02191">
    <property type="entry name" value="RNaseIII"/>
    <property type="match status" value="1"/>
</dbReference>
<dbReference type="InterPro" id="IPR000999">
    <property type="entry name" value="RNase_III_dom"/>
</dbReference>
<dbReference type="PROSITE" id="PS00517">
    <property type="entry name" value="RNASE_3_1"/>
    <property type="match status" value="1"/>
</dbReference>
<dbReference type="Pfam" id="PF00035">
    <property type="entry name" value="dsrm"/>
    <property type="match status" value="1"/>
</dbReference>
<dbReference type="EMBL" id="JAVDPW010000006">
    <property type="protein sequence ID" value="MDR6291210.1"/>
    <property type="molecule type" value="Genomic_DNA"/>
</dbReference>
<dbReference type="SMART" id="SM00358">
    <property type="entry name" value="DSRM"/>
    <property type="match status" value="1"/>
</dbReference>
<sequence length="253" mass="27298">MAVRTPLQPHVHGDPLTIAETPETTQEGADLDALAGRLGHVFRDPLLLAEALTHPSVSGHKRRLARHGYERLEFLGDRVLGLVIAEWLLERFPKEDEGGIAKRHVALVRREALFEVAQAIGLGRHLTLSPGEDVVGRENPTILADACEAVIGALYRDGGLAAAAGFIRGAWDGFIGRHAQPPQDPKSALQQWALARGLKLPRYVEVARGGTDHQPVFEIRVEIEGQPAASASGSSKRVAERDAAAALLQRLSS</sequence>
<keyword evidence="8" id="KW-0698">rRNA processing</keyword>
<dbReference type="PROSITE" id="PS50142">
    <property type="entry name" value="RNASE_3_2"/>
    <property type="match status" value="1"/>
</dbReference>
<comment type="similarity">
    <text evidence="2">Belongs to the ribonuclease III family.</text>
</comment>
<evidence type="ECO:0000256" key="4">
    <source>
        <dbReference type="ARBA" id="ARBA00022722"/>
    </source>
</evidence>
<protein>
    <recommendedName>
        <fullName evidence="8">Ribonuclease 3</fullName>
        <ecNumber evidence="8">3.1.26.3</ecNumber>
    </recommendedName>
    <alternativeName>
        <fullName evidence="8">Ribonuclease III</fullName>
        <shortName evidence="8">RNase III</shortName>
    </alternativeName>
</protein>
<comment type="catalytic activity">
    <reaction evidence="1 8">
        <text>Endonucleolytic cleavage to 5'-phosphomonoester.</text>
        <dbReference type="EC" id="3.1.26.3"/>
    </reaction>
</comment>
<evidence type="ECO:0000313" key="12">
    <source>
        <dbReference type="Proteomes" id="UP001262410"/>
    </source>
</evidence>
<dbReference type="Gene3D" id="1.10.1520.10">
    <property type="entry name" value="Ribonuclease III domain"/>
    <property type="match status" value="1"/>
</dbReference>
<keyword evidence="12" id="KW-1185">Reference proteome</keyword>
<feature type="domain" description="DRBM" evidence="9">
    <location>
        <begin position="184"/>
        <end position="253"/>
    </location>
</feature>
<evidence type="ECO:0000256" key="6">
    <source>
        <dbReference type="ARBA" id="ARBA00022801"/>
    </source>
</evidence>
<evidence type="ECO:0000256" key="3">
    <source>
        <dbReference type="ARBA" id="ARBA00022664"/>
    </source>
</evidence>
<dbReference type="CDD" id="cd10845">
    <property type="entry name" value="DSRM_RNAse_III_family"/>
    <property type="match status" value="1"/>
</dbReference>
<feature type="active site" evidence="8">
    <location>
        <position position="77"/>
    </location>
</feature>
<feature type="binding site" evidence="8">
    <location>
        <position position="145"/>
    </location>
    <ligand>
        <name>Mg(2+)</name>
        <dbReference type="ChEBI" id="CHEBI:18420"/>
    </ligand>
</feature>
<evidence type="ECO:0000256" key="7">
    <source>
        <dbReference type="ARBA" id="ARBA00022884"/>
    </source>
</evidence>
<dbReference type="SMART" id="SM00535">
    <property type="entry name" value="RIBOc"/>
    <property type="match status" value="1"/>
</dbReference>
<dbReference type="Proteomes" id="UP001262410">
    <property type="component" value="Unassembled WGS sequence"/>
</dbReference>
<dbReference type="SUPFAM" id="SSF54768">
    <property type="entry name" value="dsRNA-binding domain-like"/>
    <property type="match status" value="1"/>
</dbReference>
<dbReference type="RefSeq" id="WP_309796210.1">
    <property type="nucleotide sequence ID" value="NZ_JAVDPW010000006.1"/>
</dbReference>
<evidence type="ECO:0000256" key="5">
    <source>
        <dbReference type="ARBA" id="ARBA00022759"/>
    </source>
</evidence>
<keyword evidence="8" id="KW-0963">Cytoplasm</keyword>
<dbReference type="Pfam" id="PF14622">
    <property type="entry name" value="Ribonucleas_3_3"/>
    <property type="match status" value="1"/>
</dbReference>
<dbReference type="GO" id="GO:0004525">
    <property type="term" value="F:ribonuclease III activity"/>
    <property type="evidence" value="ECO:0007669"/>
    <property type="project" value="UniProtKB-EC"/>
</dbReference>
<comment type="subunit">
    <text evidence="8">Homodimer.</text>
</comment>
<dbReference type="CDD" id="cd00593">
    <property type="entry name" value="RIBOc"/>
    <property type="match status" value="1"/>
</dbReference>
<feature type="domain" description="RNase III" evidence="10">
    <location>
        <begin position="31"/>
        <end position="159"/>
    </location>
</feature>
<keyword evidence="8" id="KW-0460">Magnesium</keyword>
<dbReference type="EC" id="3.1.26.3" evidence="8"/>
<evidence type="ECO:0000256" key="2">
    <source>
        <dbReference type="ARBA" id="ARBA00010183"/>
    </source>
</evidence>
<comment type="subcellular location">
    <subcellularLocation>
        <location evidence="8">Cytoplasm</location>
    </subcellularLocation>
</comment>
<keyword evidence="3 8" id="KW-0507">mRNA processing</keyword>
<comment type="cofactor">
    <cofactor evidence="8">
        <name>Mg(2+)</name>
        <dbReference type="ChEBI" id="CHEBI:18420"/>
    </cofactor>
</comment>
<dbReference type="Gene3D" id="3.30.160.20">
    <property type="match status" value="1"/>
</dbReference>
<comment type="caution">
    <text evidence="11">The sequence shown here is derived from an EMBL/GenBank/DDBJ whole genome shotgun (WGS) entry which is preliminary data.</text>
</comment>
<organism evidence="11 12">
    <name type="scientific">Inquilinus ginsengisoli</name>
    <dbReference type="NCBI Taxonomy" id="363840"/>
    <lineage>
        <taxon>Bacteria</taxon>
        <taxon>Pseudomonadati</taxon>
        <taxon>Pseudomonadota</taxon>
        <taxon>Alphaproteobacteria</taxon>
        <taxon>Rhodospirillales</taxon>
        <taxon>Rhodospirillaceae</taxon>
        <taxon>Inquilinus</taxon>
    </lineage>
</organism>
<keyword evidence="6 8" id="KW-0378">Hydrolase</keyword>
<proteinExistence type="inferred from homology"/>
<feature type="active site" evidence="8">
    <location>
        <position position="148"/>
    </location>
</feature>
<dbReference type="SUPFAM" id="SSF69065">
    <property type="entry name" value="RNase III domain-like"/>
    <property type="match status" value="1"/>
</dbReference>
<accession>A0ABU1JUH0</accession>
<evidence type="ECO:0000256" key="8">
    <source>
        <dbReference type="HAMAP-Rule" id="MF_00104"/>
    </source>
</evidence>
<feature type="binding site" evidence="8">
    <location>
        <position position="73"/>
    </location>
    <ligand>
        <name>Mg(2+)</name>
        <dbReference type="ChEBI" id="CHEBI:18420"/>
    </ligand>
</feature>
<dbReference type="InterPro" id="IPR011907">
    <property type="entry name" value="RNase_III"/>
</dbReference>
<keyword evidence="7 8" id="KW-0694">RNA-binding</keyword>
<dbReference type="PROSITE" id="PS50137">
    <property type="entry name" value="DS_RBD"/>
    <property type="match status" value="1"/>
</dbReference>
<evidence type="ECO:0000259" key="10">
    <source>
        <dbReference type="PROSITE" id="PS50142"/>
    </source>
</evidence>